<gene>
    <name evidence="2" type="ORF">SAMN04488557_0904</name>
</gene>
<dbReference type="Proteomes" id="UP000199423">
    <property type="component" value="Unassembled WGS sequence"/>
</dbReference>
<proteinExistence type="predicted"/>
<dbReference type="OrthoDB" id="961164at2"/>
<organism evidence="2 3">
    <name type="scientific">Hyphomicrobium facile</name>
    <dbReference type="NCBI Taxonomy" id="51670"/>
    <lineage>
        <taxon>Bacteria</taxon>
        <taxon>Pseudomonadati</taxon>
        <taxon>Pseudomonadota</taxon>
        <taxon>Alphaproteobacteria</taxon>
        <taxon>Hyphomicrobiales</taxon>
        <taxon>Hyphomicrobiaceae</taxon>
        <taxon>Hyphomicrobium</taxon>
    </lineage>
</organism>
<feature type="transmembrane region" description="Helical" evidence="1">
    <location>
        <begin position="68"/>
        <end position="89"/>
    </location>
</feature>
<protein>
    <submittedName>
        <fullName evidence="2">Uncharacterized protein</fullName>
    </submittedName>
</protein>
<keyword evidence="3" id="KW-1185">Reference proteome</keyword>
<dbReference type="RefSeq" id="WP_092866323.1">
    <property type="nucleotide sequence ID" value="NZ_FPCH01000001.1"/>
</dbReference>
<evidence type="ECO:0000313" key="3">
    <source>
        <dbReference type="Proteomes" id="UP000199423"/>
    </source>
</evidence>
<reference evidence="3" key="1">
    <citation type="submission" date="2016-10" db="EMBL/GenBank/DDBJ databases">
        <authorList>
            <person name="Varghese N."/>
            <person name="Submissions S."/>
        </authorList>
    </citation>
    <scope>NUCLEOTIDE SEQUENCE [LARGE SCALE GENOMIC DNA]</scope>
    <source>
        <strain evidence="3">DSM 1565</strain>
    </source>
</reference>
<keyword evidence="1" id="KW-1133">Transmembrane helix</keyword>
<sequence length="94" mass="9886">MLAFRTFLAVDIAALVLALYFFVVGIADGSVSSFNILLWLGVLGGISAIIAVGYTLKTNERRGPANAVLAVLALPAIAAALFVVTLLIAQPRWN</sequence>
<evidence type="ECO:0000313" key="2">
    <source>
        <dbReference type="EMBL" id="SFV28009.1"/>
    </source>
</evidence>
<feature type="transmembrane region" description="Helical" evidence="1">
    <location>
        <begin position="33"/>
        <end position="56"/>
    </location>
</feature>
<dbReference type="EMBL" id="FPCH01000001">
    <property type="protein sequence ID" value="SFV28009.1"/>
    <property type="molecule type" value="Genomic_DNA"/>
</dbReference>
<name>A0A1I7N017_9HYPH</name>
<keyword evidence="1" id="KW-0812">Transmembrane</keyword>
<feature type="transmembrane region" description="Helical" evidence="1">
    <location>
        <begin position="7"/>
        <end position="27"/>
    </location>
</feature>
<accession>A0A1I7N017</accession>
<keyword evidence="1" id="KW-0472">Membrane</keyword>
<evidence type="ECO:0000256" key="1">
    <source>
        <dbReference type="SAM" id="Phobius"/>
    </source>
</evidence>
<dbReference type="AlphaFoldDB" id="A0A1I7N017"/>